<evidence type="ECO:0000256" key="1">
    <source>
        <dbReference type="ARBA" id="ARBA00022723"/>
    </source>
</evidence>
<dbReference type="AlphaFoldDB" id="A0A524RPK4"/>
<evidence type="ECO:0000256" key="2">
    <source>
        <dbReference type="ARBA" id="ARBA00023002"/>
    </source>
</evidence>
<feature type="signal peptide" evidence="3">
    <location>
        <begin position="1"/>
        <end position="22"/>
    </location>
</feature>
<dbReference type="Proteomes" id="UP000317990">
    <property type="component" value="Unassembled WGS sequence"/>
</dbReference>
<dbReference type="InterPro" id="IPR002355">
    <property type="entry name" value="Cu_oxidase_Cu_BS"/>
</dbReference>
<dbReference type="PROSITE" id="PS00080">
    <property type="entry name" value="MULTICOPPER_OXIDASE2"/>
    <property type="match status" value="1"/>
</dbReference>
<evidence type="ECO:0000259" key="5">
    <source>
        <dbReference type="Pfam" id="PF07731"/>
    </source>
</evidence>
<feature type="domain" description="Plastocyanin-like" evidence="5">
    <location>
        <begin position="337"/>
        <end position="433"/>
    </location>
</feature>
<dbReference type="InterPro" id="IPR045087">
    <property type="entry name" value="Cu-oxidase_fam"/>
</dbReference>
<keyword evidence="3" id="KW-0732">Signal</keyword>
<comment type="caution">
    <text evidence="7">The sequence shown here is derived from an EMBL/GenBank/DDBJ whole genome shotgun (WGS) entry which is preliminary data.</text>
</comment>
<keyword evidence="2" id="KW-0560">Oxidoreductase</keyword>
<dbReference type="SUPFAM" id="SSF49503">
    <property type="entry name" value="Cupredoxins"/>
    <property type="match status" value="3"/>
</dbReference>
<evidence type="ECO:0000313" key="7">
    <source>
        <dbReference type="EMBL" id="TGG93739.1"/>
    </source>
</evidence>
<accession>A0A524RPK4</accession>
<gene>
    <name evidence="7" type="ORF">ERJ67_03655</name>
</gene>
<evidence type="ECO:0000313" key="8">
    <source>
        <dbReference type="Proteomes" id="UP000317990"/>
    </source>
</evidence>
<dbReference type="Pfam" id="PF00394">
    <property type="entry name" value="Cu-oxidase"/>
    <property type="match status" value="1"/>
</dbReference>
<dbReference type="Pfam" id="PF07731">
    <property type="entry name" value="Cu-oxidase_2"/>
    <property type="match status" value="1"/>
</dbReference>
<organism evidence="7 8">
    <name type="scientific">Aphanocapsa feldmannii 277cV</name>
    <dbReference type="NCBI Taxonomy" id="2507553"/>
    <lineage>
        <taxon>Bacteria</taxon>
        <taxon>Bacillati</taxon>
        <taxon>Cyanobacteriota</taxon>
        <taxon>Cyanophyceae</taxon>
        <taxon>Oscillatoriophycideae</taxon>
        <taxon>Chroococcales</taxon>
        <taxon>Microcystaceae</taxon>
        <taxon>Aphanocapsa</taxon>
    </lineage>
</organism>
<feature type="domain" description="Plastocyanin-like" evidence="6">
    <location>
        <begin position="39"/>
        <end position="147"/>
    </location>
</feature>
<sequence>MNRRQFLATSAATLLLPPIARARPALRLQAGPVIAHILPEGDALTPLLGFNGSSPGPEIRARQGDRLSISFKNGSGLRSTIHWHGIHIDNAMDGVPELTQAPVEPGDTFGYAFAVPDAGTYWYHAHHRSWEQVARGLYGPLIVEERKPPRVDRDITVVLDDWSLAPNGELHDSFGNRHDFSHAGRMGNVARALFSGETLRQGDRVRLRLINAATARMFPVKIAGGSGKVVAHDGMPLAEPAPLGATPLMLAPAQRTDIVLDVTGPVSFALYTAQGYHGLGTIAVQGSNPAPIQTPIAPLPPARVQTPDSDGATHLDLVMQGGAMGGRHGGSDFWAFNDRSGIHDAPWRRFARGETARIALHNDTSFPHGIHLHGHHFHEIREDGALGHYRDTTLVDPHGTRDILCVFDNPGRWLLHCHTLGHQASGMKTWVEVA</sequence>
<dbReference type="InterPro" id="IPR011706">
    <property type="entry name" value="Cu-oxidase_C"/>
</dbReference>
<dbReference type="GO" id="GO:0005507">
    <property type="term" value="F:copper ion binding"/>
    <property type="evidence" value="ECO:0007669"/>
    <property type="project" value="InterPro"/>
</dbReference>
<evidence type="ECO:0000259" key="4">
    <source>
        <dbReference type="Pfam" id="PF00394"/>
    </source>
</evidence>
<dbReference type="Pfam" id="PF07732">
    <property type="entry name" value="Cu-oxidase_3"/>
    <property type="match status" value="1"/>
</dbReference>
<reference evidence="7 8" key="1">
    <citation type="journal article" date="2019" name="mSystems">
        <title>Life at home and on the roam: Genomic adaptions reflect the dual lifestyle of an intracellular, facultative symbiont.</title>
        <authorList>
            <person name="Burgsdorf I."/>
        </authorList>
    </citation>
    <scope>NUCLEOTIDE SEQUENCE [LARGE SCALE GENOMIC DNA]</scope>
    <source>
        <strain evidence="7">277cV</strain>
    </source>
</reference>
<dbReference type="PANTHER" id="PTHR11709">
    <property type="entry name" value="MULTI-COPPER OXIDASE"/>
    <property type="match status" value="1"/>
</dbReference>
<evidence type="ECO:0000256" key="3">
    <source>
        <dbReference type="SAM" id="SignalP"/>
    </source>
</evidence>
<name>A0A524RPK4_9CHRO</name>
<feature type="domain" description="Plastocyanin-like" evidence="4">
    <location>
        <begin position="192"/>
        <end position="268"/>
    </location>
</feature>
<dbReference type="EMBL" id="SRMO01000050">
    <property type="protein sequence ID" value="TGG93739.1"/>
    <property type="molecule type" value="Genomic_DNA"/>
</dbReference>
<keyword evidence="1" id="KW-0479">Metal-binding</keyword>
<proteinExistence type="predicted"/>
<dbReference type="InterPro" id="IPR011707">
    <property type="entry name" value="Cu-oxidase-like_N"/>
</dbReference>
<dbReference type="Gene3D" id="2.60.40.420">
    <property type="entry name" value="Cupredoxins - blue copper proteins"/>
    <property type="match status" value="3"/>
</dbReference>
<dbReference type="InterPro" id="IPR001117">
    <property type="entry name" value="Cu-oxidase_2nd"/>
</dbReference>
<dbReference type="GO" id="GO:0016491">
    <property type="term" value="F:oxidoreductase activity"/>
    <property type="evidence" value="ECO:0007669"/>
    <property type="project" value="UniProtKB-KW"/>
</dbReference>
<evidence type="ECO:0000259" key="6">
    <source>
        <dbReference type="Pfam" id="PF07732"/>
    </source>
</evidence>
<protein>
    <submittedName>
        <fullName evidence="7">Multicopper oxidase family protein</fullName>
    </submittedName>
</protein>
<dbReference type="CDD" id="cd13861">
    <property type="entry name" value="CuRO_1_CumA_like"/>
    <property type="match status" value="1"/>
</dbReference>
<dbReference type="InterPro" id="IPR008972">
    <property type="entry name" value="Cupredoxin"/>
</dbReference>
<feature type="chain" id="PRO_5021916116" evidence="3">
    <location>
        <begin position="23"/>
        <end position="434"/>
    </location>
</feature>